<dbReference type="GO" id="GO:0005886">
    <property type="term" value="C:plasma membrane"/>
    <property type="evidence" value="ECO:0007669"/>
    <property type="project" value="TreeGrafter"/>
</dbReference>
<name>A0A9X1UP72_9BURK</name>
<evidence type="ECO:0000313" key="3">
    <source>
        <dbReference type="Proteomes" id="UP001139308"/>
    </source>
</evidence>
<comment type="caution">
    <text evidence="2">The sequence shown here is derived from an EMBL/GenBank/DDBJ whole genome shotgun (WGS) entry which is preliminary data.</text>
</comment>
<keyword evidence="1" id="KW-0472">Membrane</keyword>
<reference evidence="2" key="1">
    <citation type="submission" date="2022-01" db="EMBL/GenBank/DDBJ databases">
        <title>Genome sequence and assembly of Parabukholderia sp. RG36.</title>
        <authorList>
            <person name="Chhetri G."/>
        </authorList>
    </citation>
    <scope>NUCLEOTIDE SEQUENCE</scope>
    <source>
        <strain evidence="2">RG36</strain>
    </source>
</reference>
<dbReference type="PANTHER" id="PTHR30441">
    <property type="entry name" value="DUF748 DOMAIN-CONTAINING PROTEIN"/>
    <property type="match status" value="1"/>
</dbReference>
<dbReference type="InterPro" id="IPR052894">
    <property type="entry name" value="AsmA-related"/>
</dbReference>
<dbReference type="AlphaFoldDB" id="A0A9X1UP72"/>
<evidence type="ECO:0000256" key="1">
    <source>
        <dbReference type="SAM" id="Phobius"/>
    </source>
</evidence>
<feature type="transmembrane region" description="Helical" evidence="1">
    <location>
        <begin position="21"/>
        <end position="44"/>
    </location>
</feature>
<dbReference type="Pfam" id="PF05359">
    <property type="entry name" value="DUF748"/>
    <property type="match status" value="1"/>
</dbReference>
<organism evidence="2 3">
    <name type="scientific">Paraburkholderia tagetis</name>
    <dbReference type="NCBI Taxonomy" id="2913261"/>
    <lineage>
        <taxon>Bacteria</taxon>
        <taxon>Pseudomonadati</taxon>
        <taxon>Pseudomonadota</taxon>
        <taxon>Betaproteobacteria</taxon>
        <taxon>Burkholderiales</taxon>
        <taxon>Burkholderiaceae</taxon>
        <taxon>Paraburkholderia</taxon>
    </lineage>
</organism>
<keyword evidence="1" id="KW-1133">Transmembrane helix</keyword>
<keyword evidence="1" id="KW-0812">Transmembrane</keyword>
<dbReference type="InterPro" id="IPR008023">
    <property type="entry name" value="DUF748"/>
</dbReference>
<dbReference type="EMBL" id="JAKLJA010000064">
    <property type="protein sequence ID" value="MCG5078586.1"/>
    <property type="molecule type" value="Genomic_DNA"/>
</dbReference>
<dbReference type="Proteomes" id="UP001139308">
    <property type="component" value="Unassembled WGS sequence"/>
</dbReference>
<protein>
    <submittedName>
        <fullName evidence="2">DUF748 domain-containing protein</fullName>
    </submittedName>
</protein>
<dbReference type="RefSeq" id="WP_238468565.1">
    <property type="nucleotide sequence ID" value="NZ_JAKLJA010000064.1"/>
</dbReference>
<proteinExistence type="predicted"/>
<keyword evidence="3" id="KW-1185">Reference proteome</keyword>
<dbReference type="PANTHER" id="PTHR30441:SF8">
    <property type="entry name" value="DUF748 DOMAIN-CONTAINING PROTEIN"/>
    <property type="match status" value="1"/>
</dbReference>
<accession>A0A9X1UP72</accession>
<gene>
    <name evidence="2" type="ORF">L5014_35555</name>
</gene>
<evidence type="ECO:0000313" key="2">
    <source>
        <dbReference type="EMBL" id="MCG5078586.1"/>
    </source>
</evidence>
<dbReference type="GO" id="GO:0090313">
    <property type="term" value="P:regulation of protein targeting to membrane"/>
    <property type="evidence" value="ECO:0007669"/>
    <property type="project" value="TreeGrafter"/>
</dbReference>
<sequence>MARLPPVLPPRLPAKLRRNRALLIAAIAIVLLLLLVVLGALYALQREAKSYVERALAPVGTAARVKVAFDLSSVELTDVRLNPPPNWPTADTLHAARITITPDLRALLAHRVHIRDVTVQDFSMTVLRSTSGSILILPNLRKELAQASAPASGASSAAGASNLPREKIIDHIGFENGAFEFYDRSVSNPPWHVTVNHAQASVGNVHLPALTEPTRVSVTGDVVGPAHTGRVTFDGWVQIASKDSQLHTTLRGVDIRTIDPYLLKKAGAQANVTGGTLDLDLTSTVRGYRLHAPGAVTLHDLQLTESTNPVDTFLSIPTRAAVAALKTHKGDITLHFVLDGNLRDPKFKLNESLMTELRAGFAQALGVSAEGVAKSAGQTAKGIADALRNLLGQPAAPAPASK</sequence>